<dbReference type="PANTHER" id="PTHR22642">
    <property type="entry name" value="IMIDAZOLONEPROPIONASE"/>
    <property type="match status" value="1"/>
</dbReference>
<proteinExistence type="predicted"/>
<feature type="domain" description="Amidohydrolase 3" evidence="1">
    <location>
        <begin position="80"/>
        <end position="542"/>
    </location>
</feature>
<sequence length="573" mass="62897">MRWIAGLVIIIVGAVAGYYWYSLPPTYPGKYIVTADRVLTMDPKYPQVQAVLVEDNEIMAVGDVRTLEDLADVEIIRLQGTLIPGLIEPHTHPIAAALLGSATDISAFKYDNRVQIMQALQESADSFSVTPWVLAYGWDPIAIKDLTPPTLAELDAISPDKPMLVLTQMMHEAYANTAALKEAGVDPRRGPMLRELEEINRVVSAIPAPSDEAVELLVRKTYTDYAKAGYTTIGVTGAVGRHPNPVGLLQRVGLEDNPPVRTYVYLTEDQLPKWRFGGDDRFTILGAKFWLDGSPFTGGAATHEPYEDSELVLERLGLSTGHRGDLSMSDADLLEKLREVHKRSGQVALHAQGEHAIDQALMAIAAIQAEDPRDDIEHRLEHNALITNEQIQRAADLGVSLGFFVDHISHYGDQLESLFGKERLDRYMPVRDAKDAGAVITFHGDHPATPMNPMGTVETAMSRTSTSGNTVVGVDQAVTLEEALQAMTVNAARQLGQEDTLGMIAVGMKADFTLLNGNPQVMMPQGLRLIRPAMTIRNGQPVDTRFVSWFDPELAIKAIWKMMMGDETKPTST</sequence>
<keyword evidence="3" id="KW-1185">Reference proteome</keyword>
<dbReference type="Proteomes" id="UP000199598">
    <property type="component" value="Unassembled WGS sequence"/>
</dbReference>
<dbReference type="SUPFAM" id="SSF51556">
    <property type="entry name" value="Metallo-dependent hydrolases"/>
    <property type="match status" value="1"/>
</dbReference>
<dbReference type="Gene3D" id="2.30.40.10">
    <property type="entry name" value="Urease, subunit C, domain 1"/>
    <property type="match status" value="1"/>
</dbReference>
<accession>A0A1I3ZM72</accession>
<dbReference type="InterPro" id="IPR033932">
    <property type="entry name" value="YtcJ-like"/>
</dbReference>
<dbReference type="CDD" id="cd01300">
    <property type="entry name" value="YtcJ_like"/>
    <property type="match status" value="1"/>
</dbReference>
<comment type="caution">
    <text evidence="2">The sequence shown here is derived from an EMBL/GenBank/DDBJ whole genome shotgun (WGS) entry which is preliminary data.</text>
</comment>
<protein>
    <recommendedName>
        <fullName evidence="1">Amidohydrolase 3 domain-containing protein</fullName>
    </recommendedName>
</protein>
<dbReference type="RefSeq" id="WP_093519385.1">
    <property type="nucleotide sequence ID" value="NZ_FOSK01000005.1"/>
</dbReference>
<dbReference type="SUPFAM" id="SSF51338">
    <property type="entry name" value="Composite domain of metallo-dependent hydrolases"/>
    <property type="match status" value="1"/>
</dbReference>
<dbReference type="InterPro" id="IPR011059">
    <property type="entry name" value="Metal-dep_hydrolase_composite"/>
</dbReference>
<dbReference type="Pfam" id="PF07969">
    <property type="entry name" value="Amidohydro_3"/>
    <property type="match status" value="1"/>
</dbReference>
<reference evidence="2 3" key="1">
    <citation type="submission" date="2016-10" db="EMBL/GenBank/DDBJ databases">
        <authorList>
            <person name="Varghese N."/>
            <person name="Submissions S."/>
        </authorList>
    </citation>
    <scope>NUCLEOTIDE SEQUENCE [LARGE SCALE GENOMIC DNA]</scope>
    <source>
        <strain evidence="2 3">DSM 16392</strain>
    </source>
</reference>
<dbReference type="Gene3D" id="3.10.310.70">
    <property type="match status" value="1"/>
</dbReference>
<dbReference type="Gene3D" id="3.20.20.140">
    <property type="entry name" value="Metal-dependent hydrolases"/>
    <property type="match status" value="1"/>
</dbReference>
<evidence type="ECO:0000259" key="1">
    <source>
        <dbReference type="Pfam" id="PF07969"/>
    </source>
</evidence>
<name>A0A1I3ZM72_9HYPH</name>
<evidence type="ECO:0000313" key="2">
    <source>
        <dbReference type="EMBL" id="SFK44629.1"/>
    </source>
</evidence>
<dbReference type="InterPro" id="IPR032466">
    <property type="entry name" value="Metal_Hydrolase"/>
</dbReference>
<evidence type="ECO:0000313" key="3">
    <source>
        <dbReference type="Proteomes" id="UP000199598"/>
    </source>
</evidence>
<dbReference type="EMBL" id="FOSK01000005">
    <property type="protein sequence ID" value="SFK44629.1"/>
    <property type="molecule type" value="Genomic_DNA"/>
</dbReference>
<dbReference type="InterPro" id="IPR013108">
    <property type="entry name" value="Amidohydro_3"/>
</dbReference>
<organism evidence="2 3">
    <name type="scientific">Pseudovibrio ascidiaceicola</name>
    <dbReference type="NCBI Taxonomy" id="285279"/>
    <lineage>
        <taxon>Bacteria</taxon>
        <taxon>Pseudomonadati</taxon>
        <taxon>Pseudomonadota</taxon>
        <taxon>Alphaproteobacteria</taxon>
        <taxon>Hyphomicrobiales</taxon>
        <taxon>Stappiaceae</taxon>
        <taxon>Pseudovibrio</taxon>
    </lineage>
</organism>
<dbReference type="PANTHER" id="PTHR22642:SF2">
    <property type="entry name" value="PROTEIN LONG AFTER FAR-RED 3"/>
    <property type="match status" value="1"/>
</dbReference>
<gene>
    <name evidence="2" type="ORF">SAMN04488518_105135</name>
</gene>